<reference evidence="2" key="1">
    <citation type="submission" date="2023-08" db="EMBL/GenBank/DDBJ databases">
        <title>Chromosome-level Genome Assembly of mud carp (Cirrhinus molitorella).</title>
        <authorList>
            <person name="Liu H."/>
        </authorList>
    </citation>
    <scope>NUCLEOTIDE SEQUENCE</scope>
    <source>
        <strain evidence="2">Prfri</strain>
        <tissue evidence="2">Muscle</tissue>
    </source>
</reference>
<feature type="region of interest" description="Disordered" evidence="1">
    <location>
        <begin position="148"/>
        <end position="172"/>
    </location>
</feature>
<protein>
    <submittedName>
        <fullName evidence="2">Uncharacterized protein</fullName>
    </submittedName>
</protein>
<keyword evidence="3" id="KW-1185">Reference proteome</keyword>
<gene>
    <name evidence="2" type="ORF">Q8A67_006651</name>
</gene>
<evidence type="ECO:0000256" key="1">
    <source>
        <dbReference type="SAM" id="MobiDB-lite"/>
    </source>
</evidence>
<dbReference type="EMBL" id="JAUYZG010000006">
    <property type="protein sequence ID" value="KAK2904852.1"/>
    <property type="molecule type" value="Genomic_DNA"/>
</dbReference>
<dbReference type="Proteomes" id="UP001187343">
    <property type="component" value="Unassembled WGS sequence"/>
</dbReference>
<evidence type="ECO:0000313" key="3">
    <source>
        <dbReference type="Proteomes" id="UP001187343"/>
    </source>
</evidence>
<sequence>MKHRLDLTTLRKTQVKSQYSKINIESNSLEIFDKMRKLLLLILTITASVVFASPPVQDENLPDQVVKEPVVEKELTVEADYQPEKTPEAELEPETEKTAIQTNRNIVSVEEAVVELESETNMKVENEKEEIVGMEEPTLEADYMVAEDPEIQMEPGRGSRRANTGMNKRHVH</sequence>
<comment type="caution">
    <text evidence="2">The sequence shown here is derived from an EMBL/GenBank/DDBJ whole genome shotgun (WGS) entry which is preliminary data.</text>
</comment>
<accession>A0AA88Q6Q1</accession>
<evidence type="ECO:0000313" key="2">
    <source>
        <dbReference type="EMBL" id="KAK2904852.1"/>
    </source>
</evidence>
<organism evidence="2 3">
    <name type="scientific">Cirrhinus molitorella</name>
    <name type="common">mud carp</name>
    <dbReference type="NCBI Taxonomy" id="172907"/>
    <lineage>
        <taxon>Eukaryota</taxon>
        <taxon>Metazoa</taxon>
        <taxon>Chordata</taxon>
        <taxon>Craniata</taxon>
        <taxon>Vertebrata</taxon>
        <taxon>Euteleostomi</taxon>
        <taxon>Actinopterygii</taxon>
        <taxon>Neopterygii</taxon>
        <taxon>Teleostei</taxon>
        <taxon>Ostariophysi</taxon>
        <taxon>Cypriniformes</taxon>
        <taxon>Cyprinidae</taxon>
        <taxon>Labeoninae</taxon>
        <taxon>Labeonini</taxon>
        <taxon>Cirrhinus</taxon>
    </lineage>
</organism>
<proteinExistence type="predicted"/>
<name>A0AA88Q6Q1_9TELE</name>
<dbReference type="AlphaFoldDB" id="A0AA88Q6Q1"/>